<gene>
    <name evidence="2" type="ORF">CXK91_00635</name>
</gene>
<comment type="caution">
    <text evidence="2">The sequence shown here is derived from an EMBL/GenBank/DDBJ whole genome shotgun (WGS) entry which is preliminary data.</text>
</comment>
<sequence>MESELMLQAGAAASLQAWHRMVANGDLSALSELLHPQAVFRSPMAHKPYEGAAAVNLILNTVLKVFEDFHYHRELASAQGTDVVLEFSARIGSRELKGIDMIRFDEAGKIVDFEVMVRPMSGLQALGDEMKRRLAAYSAG</sequence>
<evidence type="ECO:0000313" key="3">
    <source>
        <dbReference type="Proteomes" id="UP000237068"/>
    </source>
</evidence>
<dbReference type="Gene3D" id="3.10.450.50">
    <property type="match status" value="1"/>
</dbReference>
<protein>
    <submittedName>
        <fullName evidence="2">Polyketide cyclase</fullName>
    </submittedName>
</protein>
<dbReference type="AlphaFoldDB" id="A0A2S4ASQ2"/>
<proteinExistence type="predicted"/>
<dbReference type="InterPro" id="IPR032710">
    <property type="entry name" value="NTF2-like_dom_sf"/>
</dbReference>
<dbReference type="EMBL" id="PPXG01000001">
    <property type="protein sequence ID" value="POH84511.1"/>
    <property type="molecule type" value="Genomic_DNA"/>
</dbReference>
<dbReference type="SUPFAM" id="SSF54427">
    <property type="entry name" value="NTF2-like"/>
    <property type="match status" value="1"/>
</dbReference>
<name>A0A2S4ASQ2_STUST</name>
<evidence type="ECO:0000313" key="2">
    <source>
        <dbReference type="EMBL" id="POH84511.1"/>
    </source>
</evidence>
<dbReference type="InterPro" id="IPR037401">
    <property type="entry name" value="SnoaL-like"/>
</dbReference>
<dbReference type="RefSeq" id="WP_103454497.1">
    <property type="nucleotide sequence ID" value="NZ_JAMOHQ010000011.1"/>
</dbReference>
<feature type="domain" description="SnoaL-like" evidence="1">
    <location>
        <begin position="16"/>
        <end position="112"/>
    </location>
</feature>
<evidence type="ECO:0000259" key="1">
    <source>
        <dbReference type="Pfam" id="PF12680"/>
    </source>
</evidence>
<accession>A0A2S4ASQ2</accession>
<reference evidence="2 3" key="1">
    <citation type="submission" date="2018-01" db="EMBL/GenBank/DDBJ databases">
        <title>Denitrification phenotypes of diverse strains of Pseudomonas stutzeri.</title>
        <authorList>
            <person name="Milligan D.A."/>
            <person name="Bergaust L."/>
            <person name="Bakken L.R."/>
            <person name="Frostegard A."/>
        </authorList>
    </citation>
    <scope>NUCLEOTIDE SEQUENCE [LARGE SCALE GENOMIC DNA]</scope>
    <source>
        <strain evidence="2 3">24a13</strain>
    </source>
</reference>
<organism evidence="2 3">
    <name type="scientific">Stutzerimonas stutzeri</name>
    <name type="common">Pseudomonas stutzeri</name>
    <dbReference type="NCBI Taxonomy" id="316"/>
    <lineage>
        <taxon>Bacteria</taxon>
        <taxon>Pseudomonadati</taxon>
        <taxon>Pseudomonadota</taxon>
        <taxon>Gammaproteobacteria</taxon>
        <taxon>Pseudomonadales</taxon>
        <taxon>Pseudomonadaceae</taxon>
        <taxon>Stutzerimonas</taxon>
    </lineage>
</organism>
<dbReference type="Pfam" id="PF12680">
    <property type="entry name" value="SnoaL_2"/>
    <property type="match status" value="1"/>
</dbReference>
<dbReference type="Proteomes" id="UP000237068">
    <property type="component" value="Unassembled WGS sequence"/>
</dbReference>
<dbReference type="OrthoDB" id="1163083at2"/>